<dbReference type="PROSITE" id="PS51257">
    <property type="entry name" value="PROKAR_LIPOPROTEIN"/>
    <property type="match status" value="1"/>
</dbReference>
<name>A0A3L8PWA6_9GAMM</name>
<dbReference type="RefSeq" id="WP_121839020.1">
    <property type="nucleotide sequence ID" value="NZ_ML014778.1"/>
</dbReference>
<evidence type="ECO:0000313" key="1">
    <source>
        <dbReference type="EMBL" id="RLV59636.1"/>
    </source>
</evidence>
<sequence>MSNGNKQSSISVISALLLALGIACAGYFISETVYKSKVALNTAQVKGLAERRVKADTAYWTIQYKVSGTSKSNIKQMYRQSESDQKIIIQLLNQSGFSSDEIKPGVIDYRAQEFRDENQKLVDTNYFLTGKIDVETDKVRLVSKVRAKLNALIAQGLDIQNQEPSYYFTKLNNIKPAMLKEATQNARLAANEFAINAGVKVGGIRNASQGSFIVRDVGQSYGDSRKIEKDVRVVTSVTFFLTD</sequence>
<dbReference type="Gene3D" id="3.30.110.170">
    <property type="entry name" value="Protein of unknown function (DUF541), domain 1"/>
    <property type="match status" value="1"/>
</dbReference>
<gene>
    <name evidence="1" type="ORF">D5018_10800</name>
</gene>
<dbReference type="Pfam" id="PF04402">
    <property type="entry name" value="SIMPL"/>
    <property type="match status" value="1"/>
</dbReference>
<evidence type="ECO:0000313" key="2">
    <source>
        <dbReference type="Proteomes" id="UP000281474"/>
    </source>
</evidence>
<organism evidence="1 2">
    <name type="scientific">Parashewanella curva</name>
    <dbReference type="NCBI Taxonomy" id="2338552"/>
    <lineage>
        <taxon>Bacteria</taxon>
        <taxon>Pseudomonadati</taxon>
        <taxon>Pseudomonadota</taxon>
        <taxon>Gammaproteobacteria</taxon>
        <taxon>Alteromonadales</taxon>
        <taxon>Shewanellaceae</taxon>
        <taxon>Parashewanella</taxon>
    </lineage>
</organism>
<dbReference type="PIRSF" id="PIRSF029033">
    <property type="entry name" value="UCP029033"/>
    <property type="match status" value="1"/>
</dbReference>
<dbReference type="PANTHER" id="PTHR34387">
    <property type="entry name" value="SLR1258 PROTEIN"/>
    <property type="match status" value="1"/>
</dbReference>
<dbReference type="GO" id="GO:0006974">
    <property type="term" value="P:DNA damage response"/>
    <property type="evidence" value="ECO:0007669"/>
    <property type="project" value="TreeGrafter"/>
</dbReference>
<dbReference type="InterPro" id="IPR052022">
    <property type="entry name" value="26kDa_periplasmic_antigen"/>
</dbReference>
<protein>
    <submittedName>
        <fullName evidence="1">SIMPL domain-containing protein</fullName>
    </submittedName>
</protein>
<keyword evidence="2" id="KW-1185">Reference proteome</keyword>
<dbReference type="InterPro" id="IPR007497">
    <property type="entry name" value="SIMPL/DUF541"/>
</dbReference>
<accession>A0A3L8PWA6</accession>
<dbReference type="Gene3D" id="3.30.70.2970">
    <property type="entry name" value="Protein of unknown function (DUF541), domain 2"/>
    <property type="match status" value="1"/>
</dbReference>
<reference evidence="1 2" key="1">
    <citation type="submission" date="2018-09" db="EMBL/GenBank/DDBJ databases">
        <title>Phylogeny of the Shewanellaceae, and recommendation for two new genera, Pseudoshewanella and Parashewanella.</title>
        <authorList>
            <person name="Wang G."/>
        </authorList>
    </citation>
    <scope>NUCLEOTIDE SEQUENCE [LARGE SCALE GENOMIC DNA]</scope>
    <source>
        <strain evidence="1 2">C51</strain>
    </source>
</reference>
<dbReference type="Proteomes" id="UP000281474">
    <property type="component" value="Unassembled WGS sequence"/>
</dbReference>
<dbReference type="OrthoDB" id="9806540at2"/>
<dbReference type="InterPro" id="IPR016907">
    <property type="entry name" value="UCP029033"/>
</dbReference>
<proteinExistence type="predicted"/>
<dbReference type="PANTHER" id="PTHR34387:SF2">
    <property type="entry name" value="SLR1258 PROTEIN"/>
    <property type="match status" value="1"/>
</dbReference>
<dbReference type="EMBL" id="QZEI01000029">
    <property type="protein sequence ID" value="RLV59636.1"/>
    <property type="molecule type" value="Genomic_DNA"/>
</dbReference>
<comment type="caution">
    <text evidence="1">The sequence shown here is derived from an EMBL/GenBank/DDBJ whole genome shotgun (WGS) entry which is preliminary data.</text>
</comment>
<dbReference type="AlphaFoldDB" id="A0A3L8PWA6"/>